<protein>
    <submittedName>
        <fullName evidence="1">10572_t:CDS:1</fullName>
    </submittedName>
</protein>
<gene>
    <name evidence="1" type="ORF">RPERSI_LOCUS6533</name>
</gene>
<proteinExistence type="predicted"/>
<evidence type="ECO:0000313" key="2">
    <source>
        <dbReference type="Proteomes" id="UP000789920"/>
    </source>
</evidence>
<organism evidence="1 2">
    <name type="scientific">Racocetra persica</name>
    <dbReference type="NCBI Taxonomy" id="160502"/>
    <lineage>
        <taxon>Eukaryota</taxon>
        <taxon>Fungi</taxon>
        <taxon>Fungi incertae sedis</taxon>
        <taxon>Mucoromycota</taxon>
        <taxon>Glomeromycotina</taxon>
        <taxon>Glomeromycetes</taxon>
        <taxon>Diversisporales</taxon>
        <taxon>Gigasporaceae</taxon>
        <taxon>Racocetra</taxon>
    </lineage>
</organism>
<feature type="non-terminal residue" evidence="1">
    <location>
        <position position="219"/>
    </location>
</feature>
<sequence>MANLSSQQNSDDNRKAKPITFELGAPIHISWTAPQNHTRRDWIGIYKVTSNLSKEVTNVSSRGRFVYVSPEEGEESNPHSENDNDNKLVDSGEAWFKGDLLPWEVGTYEFRYHHDDRYDVMTISQPFEIAAIAQKSDDLHVIEQSVLTLVQRVLESDSTHTTNNDYSDSKIPNTTSDDYILMKEVHAKHIVYGIKMMFGVDFAWEVVSVDGNVGRLAQR</sequence>
<evidence type="ECO:0000313" key="1">
    <source>
        <dbReference type="EMBL" id="CAG8616623.1"/>
    </source>
</evidence>
<dbReference type="EMBL" id="CAJVQC010010438">
    <property type="protein sequence ID" value="CAG8616623.1"/>
    <property type="molecule type" value="Genomic_DNA"/>
</dbReference>
<dbReference type="Proteomes" id="UP000789920">
    <property type="component" value="Unassembled WGS sequence"/>
</dbReference>
<reference evidence="1" key="1">
    <citation type="submission" date="2021-06" db="EMBL/GenBank/DDBJ databases">
        <authorList>
            <person name="Kallberg Y."/>
            <person name="Tangrot J."/>
            <person name="Rosling A."/>
        </authorList>
    </citation>
    <scope>NUCLEOTIDE SEQUENCE</scope>
    <source>
        <strain evidence="1">MA461A</strain>
    </source>
</reference>
<comment type="caution">
    <text evidence="1">The sequence shown here is derived from an EMBL/GenBank/DDBJ whole genome shotgun (WGS) entry which is preliminary data.</text>
</comment>
<name>A0ACA9MW98_9GLOM</name>
<accession>A0ACA9MW98</accession>
<keyword evidence="2" id="KW-1185">Reference proteome</keyword>